<evidence type="ECO:0000256" key="12">
    <source>
        <dbReference type="SAM" id="MobiDB-lite"/>
    </source>
</evidence>
<keyword evidence="8" id="KW-0238">DNA-binding</keyword>
<keyword evidence="4" id="KW-0677">Repeat</keyword>
<feature type="compositionally biased region" description="Polar residues" evidence="12">
    <location>
        <begin position="118"/>
        <end position="133"/>
    </location>
</feature>
<dbReference type="EMBL" id="JANPWB010000006">
    <property type="protein sequence ID" value="KAJ1183148.1"/>
    <property type="molecule type" value="Genomic_DNA"/>
</dbReference>
<protein>
    <recommendedName>
        <fullName evidence="13">C2H2-type domain-containing protein</fullName>
    </recommendedName>
</protein>
<evidence type="ECO:0000256" key="11">
    <source>
        <dbReference type="PROSITE-ProRule" id="PRU00042"/>
    </source>
</evidence>
<keyword evidence="15" id="KW-1185">Reference proteome</keyword>
<evidence type="ECO:0000256" key="9">
    <source>
        <dbReference type="ARBA" id="ARBA00023163"/>
    </source>
</evidence>
<evidence type="ECO:0000256" key="2">
    <source>
        <dbReference type="ARBA" id="ARBA00006991"/>
    </source>
</evidence>
<evidence type="ECO:0000259" key="13">
    <source>
        <dbReference type="PROSITE" id="PS50157"/>
    </source>
</evidence>
<comment type="subcellular location">
    <subcellularLocation>
        <location evidence="1">Nucleus</location>
    </subcellularLocation>
</comment>
<dbReference type="PANTHER" id="PTHR23226">
    <property type="entry name" value="ZINC FINGER AND SCAN DOMAIN-CONTAINING"/>
    <property type="match status" value="1"/>
</dbReference>
<keyword evidence="10" id="KW-0539">Nucleus</keyword>
<accession>A0AAV7U310</accession>
<dbReference type="PROSITE" id="PS50157">
    <property type="entry name" value="ZINC_FINGER_C2H2_2"/>
    <property type="match status" value="3"/>
</dbReference>
<evidence type="ECO:0000313" key="15">
    <source>
        <dbReference type="Proteomes" id="UP001066276"/>
    </source>
</evidence>
<gene>
    <name evidence="14" type="ORF">NDU88_008318</name>
</gene>
<dbReference type="GO" id="GO:0008270">
    <property type="term" value="F:zinc ion binding"/>
    <property type="evidence" value="ECO:0007669"/>
    <property type="project" value="UniProtKB-KW"/>
</dbReference>
<dbReference type="SMART" id="SM00355">
    <property type="entry name" value="ZnF_C2H2"/>
    <property type="match status" value="2"/>
</dbReference>
<proteinExistence type="inferred from homology"/>
<dbReference type="Gene3D" id="3.30.160.60">
    <property type="entry name" value="Classic Zinc Finger"/>
    <property type="match status" value="2"/>
</dbReference>
<evidence type="ECO:0000256" key="7">
    <source>
        <dbReference type="ARBA" id="ARBA00023015"/>
    </source>
</evidence>
<keyword evidence="3" id="KW-0479">Metal-binding</keyword>
<feature type="domain" description="C2H2-type" evidence="13">
    <location>
        <begin position="378"/>
        <end position="405"/>
    </location>
</feature>
<feature type="domain" description="C2H2-type" evidence="13">
    <location>
        <begin position="350"/>
        <end position="377"/>
    </location>
</feature>
<keyword evidence="6" id="KW-0862">Zinc</keyword>
<evidence type="ECO:0000256" key="3">
    <source>
        <dbReference type="ARBA" id="ARBA00022723"/>
    </source>
</evidence>
<dbReference type="Pfam" id="PF00096">
    <property type="entry name" value="zf-C2H2"/>
    <property type="match status" value="2"/>
</dbReference>
<dbReference type="PANTHER" id="PTHR23226:SF377">
    <property type="entry name" value="ZINC FINGER AND SCAN DOMAIN-CONTAINING PROTEIN 20"/>
    <property type="match status" value="1"/>
</dbReference>
<dbReference type="AlphaFoldDB" id="A0AAV7U310"/>
<evidence type="ECO:0000256" key="8">
    <source>
        <dbReference type="ARBA" id="ARBA00023125"/>
    </source>
</evidence>
<evidence type="ECO:0000256" key="6">
    <source>
        <dbReference type="ARBA" id="ARBA00022833"/>
    </source>
</evidence>
<dbReference type="FunFam" id="3.30.160.60:FF:000295">
    <property type="entry name" value="zinc finger protein 19"/>
    <property type="match status" value="1"/>
</dbReference>
<dbReference type="GO" id="GO:0005634">
    <property type="term" value="C:nucleus"/>
    <property type="evidence" value="ECO:0007669"/>
    <property type="project" value="UniProtKB-SubCell"/>
</dbReference>
<feature type="region of interest" description="Disordered" evidence="12">
    <location>
        <begin position="110"/>
        <end position="138"/>
    </location>
</feature>
<keyword evidence="7" id="KW-0805">Transcription regulation</keyword>
<dbReference type="PROSITE" id="PS00028">
    <property type="entry name" value="ZINC_FINGER_C2H2_1"/>
    <property type="match status" value="2"/>
</dbReference>
<comment type="caution">
    <text evidence="14">The sequence shown here is derived from an EMBL/GenBank/DDBJ whole genome shotgun (WGS) entry which is preliminary data.</text>
</comment>
<name>A0AAV7U310_PLEWA</name>
<evidence type="ECO:0000256" key="4">
    <source>
        <dbReference type="ARBA" id="ARBA00022737"/>
    </source>
</evidence>
<dbReference type="FunFam" id="3.30.160.60:FF:000620">
    <property type="entry name" value="Zinc finger protein 263"/>
    <property type="match status" value="1"/>
</dbReference>
<dbReference type="Proteomes" id="UP001066276">
    <property type="component" value="Chromosome 3_2"/>
</dbReference>
<dbReference type="SUPFAM" id="SSF57667">
    <property type="entry name" value="beta-beta-alpha zinc fingers"/>
    <property type="match status" value="2"/>
</dbReference>
<reference evidence="14" key="1">
    <citation type="journal article" date="2022" name="bioRxiv">
        <title>Sequencing and chromosome-scale assembly of the giantPleurodeles waltlgenome.</title>
        <authorList>
            <person name="Brown T."/>
            <person name="Elewa A."/>
            <person name="Iarovenko S."/>
            <person name="Subramanian E."/>
            <person name="Araus A.J."/>
            <person name="Petzold A."/>
            <person name="Susuki M."/>
            <person name="Suzuki K.-i.T."/>
            <person name="Hayashi T."/>
            <person name="Toyoda A."/>
            <person name="Oliveira C."/>
            <person name="Osipova E."/>
            <person name="Leigh N.D."/>
            <person name="Simon A."/>
            <person name="Yun M.H."/>
        </authorList>
    </citation>
    <scope>NUCLEOTIDE SEQUENCE</scope>
    <source>
        <strain evidence="14">20211129_DDA</strain>
        <tissue evidence="14">Liver</tissue>
    </source>
</reference>
<dbReference type="InterPro" id="IPR036236">
    <property type="entry name" value="Znf_C2H2_sf"/>
</dbReference>
<evidence type="ECO:0000256" key="5">
    <source>
        <dbReference type="ARBA" id="ARBA00022771"/>
    </source>
</evidence>
<dbReference type="GO" id="GO:0000981">
    <property type="term" value="F:DNA-binding transcription factor activity, RNA polymerase II-specific"/>
    <property type="evidence" value="ECO:0007669"/>
    <property type="project" value="TreeGrafter"/>
</dbReference>
<keyword evidence="9" id="KW-0804">Transcription</keyword>
<evidence type="ECO:0000256" key="1">
    <source>
        <dbReference type="ARBA" id="ARBA00004123"/>
    </source>
</evidence>
<evidence type="ECO:0000313" key="14">
    <source>
        <dbReference type="EMBL" id="KAJ1183148.1"/>
    </source>
</evidence>
<sequence>MYTERPTQSVSEGAALRAVRVGGGPMIATSVFSLRVKEKEDLYPADNADSERRCSKNRSPGRETTFEMISSASIKVEGEAHRISCPEPQSSSCPSGRPFRLSEPEVRFVSHNDGGREGNSTVKSEPTSFNSGDFSRKEEEQRTIAMDYIGAGAHRRKAGSTSVTSFLVKQEDDTDSKGPQLSKKADDHIRHAFDGSVTTDINVSCAVVSAEKTGEFKVLCGQEGTMGPQSKSYIQPEINLDFEVEKITQHECGSSHQVNKRHPRDGASNFHSAQNSGMNAENILTYQSKTQKYRKSHHHYEVERAFAMKRPLGHECTHADESSGADCDKCFRRKGSLVEHKTTLSVERPFQCTECEKTFKHKENYIEHQRTHTGQRPYQCTECGKSFIRKRTLGAHQRIHTVQTWKCGSDRRTLVETKRLCISIEGLHTSLHSDLTFQIVTLHVCLQF</sequence>
<evidence type="ECO:0000256" key="10">
    <source>
        <dbReference type="ARBA" id="ARBA00023242"/>
    </source>
</evidence>
<dbReference type="GO" id="GO:0000978">
    <property type="term" value="F:RNA polymerase II cis-regulatory region sequence-specific DNA binding"/>
    <property type="evidence" value="ECO:0007669"/>
    <property type="project" value="TreeGrafter"/>
</dbReference>
<keyword evidence="5 11" id="KW-0863">Zinc-finger</keyword>
<comment type="similarity">
    <text evidence="2">Belongs to the krueppel C2H2-type zinc-finger protein family.</text>
</comment>
<organism evidence="14 15">
    <name type="scientific">Pleurodeles waltl</name>
    <name type="common">Iberian ribbed newt</name>
    <dbReference type="NCBI Taxonomy" id="8319"/>
    <lineage>
        <taxon>Eukaryota</taxon>
        <taxon>Metazoa</taxon>
        <taxon>Chordata</taxon>
        <taxon>Craniata</taxon>
        <taxon>Vertebrata</taxon>
        <taxon>Euteleostomi</taxon>
        <taxon>Amphibia</taxon>
        <taxon>Batrachia</taxon>
        <taxon>Caudata</taxon>
        <taxon>Salamandroidea</taxon>
        <taxon>Salamandridae</taxon>
        <taxon>Pleurodelinae</taxon>
        <taxon>Pleurodeles</taxon>
    </lineage>
</organism>
<feature type="domain" description="C2H2-type" evidence="13">
    <location>
        <begin position="314"/>
        <end position="349"/>
    </location>
</feature>
<dbReference type="InterPro" id="IPR013087">
    <property type="entry name" value="Znf_C2H2_type"/>
</dbReference>